<dbReference type="GeneID" id="69809515"/>
<dbReference type="EMBL" id="JARAWC010000031">
    <property type="protein sequence ID" value="MDX2964553.1"/>
    <property type="molecule type" value="Genomic_DNA"/>
</dbReference>
<dbReference type="InterPro" id="IPR045155">
    <property type="entry name" value="Beta-lactam_cat"/>
</dbReference>
<keyword evidence="5 6" id="KW-0046">Antibiotic resistance</keyword>
<feature type="chain" id="PRO_5043033728" description="Beta-lactamase" evidence="7">
    <location>
        <begin position="32"/>
        <end position="291"/>
    </location>
</feature>
<dbReference type="SUPFAM" id="SSF56601">
    <property type="entry name" value="beta-lactamase/transpeptidase-like"/>
    <property type="match status" value="1"/>
</dbReference>
<dbReference type="PANTHER" id="PTHR35333">
    <property type="entry name" value="BETA-LACTAMASE"/>
    <property type="match status" value="1"/>
</dbReference>
<dbReference type="InterPro" id="IPR006311">
    <property type="entry name" value="TAT_signal"/>
</dbReference>
<dbReference type="PROSITE" id="PS51318">
    <property type="entry name" value="TAT"/>
    <property type="match status" value="1"/>
</dbReference>
<dbReference type="GO" id="GO:0046677">
    <property type="term" value="P:response to antibiotic"/>
    <property type="evidence" value="ECO:0007669"/>
    <property type="project" value="UniProtKB-UniRule"/>
</dbReference>
<evidence type="ECO:0000313" key="12">
    <source>
        <dbReference type="Proteomes" id="UP001282288"/>
    </source>
</evidence>
<protein>
    <recommendedName>
        <fullName evidence="3 6">Beta-lactamase</fullName>
        <ecNumber evidence="2 6">3.5.2.6</ecNumber>
    </recommendedName>
</protein>
<dbReference type="AlphaFoldDB" id="A0AAP6BH14"/>
<dbReference type="PRINTS" id="PR00118">
    <property type="entry name" value="BLACTAMASEA"/>
</dbReference>
<gene>
    <name evidence="9" type="primary">bla</name>
    <name evidence="9" type="ORF">PV399_33265</name>
    <name evidence="10" type="ORF">PV666_29445</name>
</gene>
<evidence type="ECO:0000256" key="4">
    <source>
        <dbReference type="ARBA" id="ARBA00022801"/>
    </source>
</evidence>
<evidence type="ECO:0000259" key="8">
    <source>
        <dbReference type="Pfam" id="PF13354"/>
    </source>
</evidence>
<dbReference type="Proteomes" id="UP001282288">
    <property type="component" value="Unassembled WGS sequence"/>
</dbReference>
<dbReference type="RefSeq" id="WP_010357442.1">
    <property type="nucleotide sequence ID" value="NZ_BCMK01000074.1"/>
</dbReference>
<comment type="similarity">
    <text evidence="1 6">Belongs to the class-A beta-lactamase family.</text>
</comment>
<accession>A0AAP6BH14</accession>
<dbReference type="GO" id="GO:0030655">
    <property type="term" value="P:beta-lactam antibiotic catabolic process"/>
    <property type="evidence" value="ECO:0007669"/>
    <property type="project" value="InterPro"/>
</dbReference>
<dbReference type="Gene3D" id="3.40.710.10">
    <property type="entry name" value="DD-peptidase/beta-lactamase superfamily"/>
    <property type="match status" value="1"/>
</dbReference>
<keyword evidence="4 6" id="KW-0378">Hydrolase</keyword>
<feature type="signal peptide" evidence="7">
    <location>
        <begin position="1"/>
        <end position="31"/>
    </location>
</feature>
<evidence type="ECO:0000256" key="1">
    <source>
        <dbReference type="ARBA" id="ARBA00009009"/>
    </source>
</evidence>
<keyword evidence="11" id="KW-1185">Reference proteome</keyword>
<dbReference type="InterPro" id="IPR000871">
    <property type="entry name" value="Beta-lactam_class-A"/>
</dbReference>
<feature type="domain" description="Beta-lactamase class A catalytic" evidence="8">
    <location>
        <begin position="49"/>
        <end position="265"/>
    </location>
</feature>
<dbReference type="NCBIfam" id="NF033103">
    <property type="entry name" value="bla_class_A"/>
    <property type="match status" value="1"/>
</dbReference>
<dbReference type="EMBL" id="JARAWP010000019">
    <property type="protein sequence ID" value="MDX3021983.1"/>
    <property type="molecule type" value="Genomic_DNA"/>
</dbReference>
<organism evidence="9 12">
    <name type="scientific">Streptomyces acidiscabies</name>
    <dbReference type="NCBI Taxonomy" id="42234"/>
    <lineage>
        <taxon>Bacteria</taxon>
        <taxon>Bacillati</taxon>
        <taxon>Actinomycetota</taxon>
        <taxon>Actinomycetes</taxon>
        <taxon>Kitasatosporales</taxon>
        <taxon>Streptomycetaceae</taxon>
        <taxon>Streptomyces</taxon>
    </lineage>
</organism>
<keyword evidence="7" id="KW-0732">Signal</keyword>
<evidence type="ECO:0000256" key="2">
    <source>
        <dbReference type="ARBA" id="ARBA00012865"/>
    </source>
</evidence>
<dbReference type="PROSITE" id="PS00146">
    <property type="entry name" value="BETA_LACTAMASE_A"/>
    <property type="match status" value="1"/>
</dbReference>
<evidence type="ECO:0000313" key="11">
    <source>
        <dbReference type="Proteomes" id="UP001272987"/>
    </source>
</evidence>
<dbReference type="Proteomes" id="UP001272987">
    <property type="component" value="Unassembled WGS sequence"/>
</dbReference>
<dbReference type="Pfam" id="PF13354">
    <property type="entry name" value="Beta-lactamase2"/>
    <property type="match status" value="1"/>
</dbReference>
<evidence type="ECO:0000256" key="6">
    <source>
        <dbReference type="RuleBase" id="RU361140"/>
    </source>
</evidence>
<sequence length="291" mass="31020">MARTNILGRRTLLALGAGAALTAAVAPSAHAATRDVFAGLEQEYAARLGVFAHDTATGRTLTHRADERFPMCSVFKAPAAAAVLREGVDLTRRIHYTQQELTDSGYAPVTEKHLDTGMTVEELCAAAVSHSDNAAANFLLRELGGPTAITRFARSLGDSVTRLDRWEPDLNSAEPWRKTDTTTPHAIARTYAKFLLGDVLPPADRTRLTSWMVANSTNVTRFRAGLPADWILADKTGGGSSYGVANDVGVVWPPGRAPLVIAVLTTTYAAEGPSKNELVARAAELVAAELT</sequence>
<dbReference type="InterPro" id="IPR012338">
    <property type="entry name" value="Beta-lactam/transpept-like"/>
</dbReference>
<comment type="caution">
    <text evidence="9">The sequence shown here is derived from an EMBL/GenBank/DDBJ whole genome shotgun (WGS) entry which is preliminary data.</text>
</comment>
<evidence type="ECO:0000256" key="3">
    <source>
        <dbReference type="ARBA" id="ARBA00018879"/>
    </source>
</evidence>
<dbReference type="EC" id="3.5.2.6" evidence="2 6"/>
<name>A0AAP6BH14_9ACTN</name>
<evidence type="ECO:0000256" key="5">
    <source>
        <dbReference type="ARBA" id="ARBA00023251"/>
    </source>
</evidence>
<comment type="catalytic activity">
    <reaction evidence="6">
        <text>a beta-lactam + H2O = a substituted beta-amino acid</text>
        <dbReference type="Rhea" id="RHEA:20401"/>
        <dbReference type="ChEBI" id="CHEBI:15377"/>
        <dbReference type="ChEBI" id="CHEBI:35627"/>
        <dbReference type="ChEBI" id="CHEBI:140347"/>
        <dbReference type="EC" id="3.5.2.6"/>
    </reaction>
</comment>
<dbReference type="PANTHER" id="PTHR35333:SF3">
    <property type="entry name" value="BETA-LACTAMASE-TYPE TRANSPEPTIDASE FOLD CONTAINING PROTEIN"/>
    <property type="match status" value="1"/>
</dbReference>
<dbReference type="InterPro" id="IPR023650">
    <property type="entry name" value="Beta-lactam_class-A_AS"/>
</dbReference>
<evidence type="ECO:0000313" key="9">
    <source>
        <dbReference type="EMBL" id="MDX2964553.1"/>
    </source>
</evidence>
<dbReference type="GO" id="GO:0008800">
    <property type="term" value="F:beta-lactamase activity"/>
    <property type="evidence" value="ECO:0007669"/>
    <property type="project" value="UniProtKB-UniRule"/>
</dbReference>
<reference evidence="9 11" key="1">
    <citation type="journal article" date="2023" name="Microb. Genom.">
        <title>Mesoterricola silvestris gen. nov., sp. nov., Mesoterricola sediminis sp. nov., Geothrix oryzae sp. nov., Geothrix edaphica sp. nov., Geothrix rubra sp. nov., and Geothrix limicola sp. nov., six novel members of Acidobacteriota isolated from soils.</title>
        <authorList>
            <person name="Weisberg A.J."/>
            <person name="Pearce E."/>
            <person name="Kramer C.G."/>
            <person name="Chang J.H."/>
            <person name="Clarke C.R."/>
        </authorList>
    </citation>
    <scope>NUCLEOTIDE SEQUENCE</scope>
    <source>
        <strain evidence="10 11">NB05-1H</strain>
        <strain evidence="9">NRRL_B-16521</strain>
    </source>
</reference>
<evidence type="ECO:0000313" key="10">
    <source>
        <dbReference type="EMBL" id="MDX3021983.1"/>
    </source>
</evidence>
<proteinExistence type="inferred from homology"/>
<evidence type="ECO:0000256" key="7">
    <source>
        <dbReference type="SAM" id="SignalP"/>
    </source>
</evidence>